<accession>A0AA97PN97</accession>
<gene>
    <name evidence="2" type="ORF">OOU_Y34scaffold00334g32</name>
</gene>
<feature type="compositionally biased region" description="Basic residues" evidence="1">
    <location>
        <begin position="199"/>
        <end position="211"/>
    </location>
</feature>
<evidence type="ECO:0000256" key="1">
    <source>
        <dbReference type="SAM" id="MobiDB-lite"/>
    </source>
</evidence>
<dbReference type="Proteomes" id="UP000011086">
    <property type="component" value="Unassembled WGS sequence"/>
</dbReference>
<feature type="compositionally biased region" description="Basic and acidic residues" evidence="1">
    <location>
        <begin position="34"/>
        <end position="47"/>
    </location>
</feature>
<feature type="region of interest" description="Disordered" evidence="1">
    <location>
        <begin position="166"/>
        <end position="216"/>
    </location>
</feature>
<proteinExistence type="predicted"/>
<evidence type="ECO:0000313" key="2">
    <source>
        <dbReference type="EMBL" id="ELQ40862.1"/>
    </source>
</evidence>
<feature type="region of interest" description="Disordered" evidence="1">
    <location>
        <begin position="121"/>
        <end position="150"/>
    </location>
</feature>
<feature type="compositionally biased region" description="Basic and acidic residues" evidence="1">
    <location>
        <begin position="175"/>
        <end position="198"/>
    </location>
</feature>
<name>A0AA97PN97_PYRO3</name>
<reference evidence="2" key="1">
    <citation type="journal article" date="2012" name="PLoS Genet.">
        <title>Comparative analysis of the genomes of two field isolates of the rice blast fungus Magnaporthe oryzae.</title>
        <authorList>
            <person name="Xue M."/>
            <person name="Yang J."/>
            <person name="Li Z."/>
            <person name="Hu S."/>
            <person name="Yao N."/>
            <person name="Dean R.A."/>
            <person name="Zhao W."/>
            <person name="Shen M."/>
            <person name="Zhang H."/>
            <person name="Li C."/>
            <person name="Liu L."/>
            <person name="Cao L."/>
            <person name="Xu X."/>
            <person name="Xing Y."/>
            <person name="Hsiang T."/>
            <person name="Zhang Z."/>
            <person name="Xu J.R."/>
            <person name="Peng Y.L."/>
        </authorList>
    </citation>
    <scope>NUCLEOTIDE SEQUENCE</scope>
    <source>
        <strain evidence="2">Y34</strain>
    </source>
</reference>
<sequence>MSYYTGPSERAEYKESGWQHKFKFVTNVFVRPSTESKHTLYQQERRGSTSRRSSSGNYERQAAWREPSSRRYPPTSNNKIFDREYAEHYNATPPPHPRSSSHSQPAYPAEIFHSLQRSISNGTRRESHSPYQRPTVERPQPAFSVSSESQYDTYGRHNTLRDQYRHATGVVDDEHDSKGRQPKSQRRESTAPYEDERRHHTSSRKSSHTGKSRPAVPSHYEMLQAEVNSLLSANIRTQAKAESAWNRKSWDKASELYGRLVSDLLRLSDLDRQLGGPNYMDYQRQADKAAEWQKMAVESSWISSHRRQYDGYIADAEAFENGSGEHLAKANHAYASAIVMLFKLKNTAPERLHAHYPGCIEYLEQKQRRVQARIDKQISEEDRKAANAVRKFVDEFHLVEKLIEQGDGPRARCQFDRAKLTFVETLATLPQRFVPSREWINKMKASIDDQAMRARDRFGEDW</sequence>
<feature type="region of interest" description="Disordered" evidence="1">
    <location>
        <begin position="33"/>
        <end position="80"/>
    </location>
</feature>
<dbReference type="AlphaFoldDB" id="A0AA97PN97"/>
<organism evidence="2">
    <name type="scientific">Pyricularia oryzae (strain Y34)</name>
    <name type="common">Rice blast fungus</name>
    <name type="synonym">Magnaporthe oryzae</name>
    <dbReference type="NCBI Taxonomy" id="1143189"/>
    <lineage>
        <taxon>Eukaryota</taxon>
        <taxon>Fungi</taxon>
        <taxon>Dikarya</taxon>
        <taxon>Ascomycota</taxon>
        <taxon>Pezizomycotina</taxon>
        <taxon>Sordariomycetes</taxon>
        <taxon>Sordariomycetidae</taxon>
        <taxon>Magnaporthales</taxon>
        <taxon>Pyriculariaceae</taxon>
        <taxon>Pyricularia</taxon>
    </lineage>
</organism>
<protein>
    <submittedName>
        <fullName evidence="2">Uncharacterized protein</fullName>
    </submittedName>
</protein>
<dbReference type="EMBL" id="JH793329">
    <property type="protein sequence ID" value="ELQ40862.1"/>
    <property type="molecule type" value="Genomic_DNA"/>
</dbReference>